<accession>F0SM24</accession>
<feature type="transmembrane region" description="Helical" evidence="1">
    <location>
        <begin position="33"/>
        <end position="55"/>
    </location>
</feature>
<evidence type="ECO:0000313" key="3">
    <source>
        <dbReference type="Proteomes" id="UP000006860"/>
    </source>
</evidence>
<dbReference type="STRING" id="756272.Plabr_3382"/>
<feature type="transmembrane region" description="Helical" evidence="1">
    <location>
        <begin position="570"/>
        <end position="595"/>
    </location>
</feature>
<sequence length="615" mass="67226">MKRTVPLLIAAICGTVLIITAFIPATVSWGETAAVWFDVLAAIAFVLGGGNLLKVHLKKVSDRGPGWAYSAITVLTFLATLTVGLLKWGVPPASDQEFYGYTFAHLAIDELPEELDYEVSVSLPSEYSEREIPASVRSQLEYQFGEDGSINELHFSGWITPGQLNDLSNLYDSLEWKCAIEQLGEAAAIPSEFAGKVAYFADHASLSAYGLLEPSLAEDLKSISASAPWTRAIEELAERTSRTETFQLEQLPKGIAIPDDFSSALKIEGDTLTVTGPLTPDMKAVLQDQFPRIRPSNDEEVESFLAELESRDGPIDENDRNLVRGLLESSWQTDQLVAVLNDAGKRPAVPKSYCELLQERQAGETMLLRTVPAAEEDVQLNDEQVAAIQEAVSNPEQDLTELGAELVGLGPWIPAQEAALQSFLSRVPTLAEQKRLIATAMTSPERKLTPEQASFLLGDFAASHRWNEEVYDVFLATHRVKYPWSGGYLQNGSPFWWSYEYAFRPLTATMFALLAFYVASAAFRAFRAKNFEAFLLLATAFIILLGRTPAGVALTAGLPDELAMLKVENITVFIMSVINTAGNRAIMIGIALGIVSTSLKILLGVDRSYLGTGEG</sequence>
<keyword evidence="3" id="KW-1185">Reference proteome</keyword>
<keyword evidence="1" id="KW-1133">Transmembrane helix</keyword>
<organism evidence="2 3">
    <name type="scientific">Rubinisphaera brasiliensis (strain ATCC 49424 / DSM 5305 / JCM 21570 / IAM 15109 / NBRC 103401 / IFAM 1448)</name>
    <name type="common">Planctomyces brasiliensis</name>
    <dbReference type="NCBI Taxonomy" id="756272"/>
    <lineage>
        <taxon>Bacteria</taxon>
        <taxon>Pseudomonadati</taxon>
        <taxon>Planctomycetota</taxon>
        <taxon>Planctomycetia</taxon>
        <taxon>Planctomycetales</taxon>
        <taxon>Planctomycetaceae</taxon>
        <taxon>Rubinisphaera</taxon>
    </lineage>
</organism>
<evidence type="ECO:0000313" key="2">
    <source>
        <dbReference type="EMBL" id="ADY60979.1"/>
    </source>
</evidence>
<dbReference type="AlphaFoldDB" id="F0SM24"/>
<name>F0SM24_RUBBR</name>
<protein>
    <submittedName>
        <fullName evidence="2">Uncharacterized protein</fullName>
    </submittedName>
</protein>
<dbReference type="Proteomes" id="UP000006860">
    <property type="component" value="Chromosome"/>
</dbReference>
<dbReference type="EMBL" id="CP002546">
    <property type="protein sequence ID" value="ADY60979.1"/>
    <property type="molecule type" value="Genomic_DNA"/>
</dbReference>
<dbReference type="eggNOG" id="ENOG5030MGZ">
    <property type="taxonomic scope" value="Bacteria"/>
</dbReference>
<dbReference type="KEGG" id="pbs:Plabr_3382"/>
<evidence type="ECO:0000256" key="1">
    <source>
        <dbReference type="SAM" id="Phobius"/>
    </source>
</evidence>
<feature type="transmembrane region" description="Helical" evidence="1">
    <location>
        <begin position="533"/>
        <end position="558"/>
    </location>
</feature>
<keyword evidence="1" id="KW-0812">Transmembrane</keyword>
<proteinExistence type="predicted"/>
<gene>
    <name evidence="2" type="ordered locus">Plabr_3382</name>
</gene>
<feature type="transmembrane region" description="Helical" evidence="1">
    <location>
        <begin position="508"/>
        <end position="526"/>
    </location>
</feature>
<reference evidence="3" key="1">
    <citation type="submission" date="2011-02" db="EMBL/GenBank/DDBJ databases">
        <title>The complete genome of Planctomyces brasiliensis DSM 5305.</title>
        <authorList>
            <person name="Lucas S."/>
            <person name="Copeland A."/>
            <person name="Lapidus A."/>
            <person name="Bruce D."/>
            <person name="Goodwin L."/>
            <person name="Pitluck S."/>
            <person name="Kyrpides N."/>
            <person name="Mavromatis K."/>
            <person name="Pagani I."/>
            <person name="Ivanova N."/>
            <person name="Ovchinnikova G."/>
            <person name="Lu M."/>
            <person name="Detter J.C."/>
            <person name="Han C."/>
            <person name="Land M."/>
            <person name="Hauser L."/>
            <person name="Markowitz V."/>
            <person name="Cheng J.-F."/>
            <person name="Hugenholtz P."/>
            <person name="Woyke T."/>
            <person name="Wu D."/>
            <person name="Tindall B."/>
            <person name="Pomrenke H.G."/>
            <person name="Brambilla E."/>
            <person name="Klenk H.-P."/>
            <person name="Eisen J.A."/>
        </authorList>
    </citation>
    <scope>NUCLEOTIDE SEQUENCE [LARGE SCALE GENOMIC DNA]</scope>
    <source>
        <strain evidence="3">ATCC 49424 / DSM 5305 / JCM 21570 / NBRC 103401 / IFAM 1448</strain>
    </source>
</reference>
<dbReference type="OrthoDB" id="259178at2"/>
<dbReference type="RefSeq" id="WP_013629698.1">
    <property type="nucleotide sequence ID" value="NC_015174.1"/>
</dbReference>
<feature type="transmembrane region" description="Helical" evidence="1">
    <location>
        <begin position="7"/>
        <end position="27"/>
    </location>
</feature>
<feature type="transmembrane region" description="Helical" evidence="1">
    <location>
        <begin position="67"/>
        <end position="90"/>
    </location>
</feature>
<dbReference type="HOGENOM" id="CLU_444025_0_0_0"/>
<keyword evidence="1" id="KW-0472">Membrane</keyword>